<dbReference type="AlphaFoldDB" id="A0A1M5R539"/>
<protein>
    <submittedName>
        <fullName evidence="1">Uncharacterized protein</fullName>
    </submittedName>
</protein>
<evidence type="ECO:0000313" key="2">
    <source>
        <dbReference type="Proteomes" id="UP000190675"/>
    </source>
</evidence>
<proteinExistence type="predicted"/>
<gene>
    <name evidence="1" type="ORF">SAMN05444169_6325</name>
</gene>
<name>A0A1M5R539_9BRAD</name>
<dbReference type="Proteomes" id="UP000190675">
    <property type="component" value="Chromosome I"/>
</dbReference>
<sequence>MSRLAKSEITVPAIAASSSVERCIALLDTAARGENVATAMFEAVVMIQRGREDRVTDGSIDPEQRGMLLMASVRAQTGAATHLPTDYDRASLNIGMWAMAYQITMWAESLDKTSRRNSDDVLDFHDGARVLQNELENIVLREKIAERARSRLARNLPSHVPVYSV</sequence>
<organism evidence="1 2">
    <name type="scientific">Bradyrhizobium erythrophlei</name>
    <dbReference type="NCBI Taxonomy" id="1437360"/>
    <lineage>
        <taxon>Bacteria</taxon>
        <taxon>Pseudomonadati</taxon>
        <taxon>Pseudomonadota</taxon>
        <taxon>Alphaproteobacteria</taxon>
        <taxon>Hyphomicrobiales</taxon>
        <taxon>Nitrobacteraceae</taxon>
        <taxon>Bradyrhizobium</taxon>
    </lineage>
</organism>
<accession>A0A1M5R539</accession>
<evidence type="ECO:0000313" key="1">
    <source>
        <dbReference type="EMBL" id="SHH20913.1"/>
    </source>
</evidence>
<reference evidence="1 2" key="1">
    <citation type="submission" date="2016-11" db="EMBL/GenBank/DDBJ databases">
        <authorList>
            <person name="Jaros S."/>
            <person name="Januszkiewicz K."/>
            <person name="Wedrychowicz H."/>
        </authorList>
    </citation>
    <scope>NUCLEOTIDE SEQUENCE [LARGE SCALE GENOMIC DNA]</scope>
    <source>
        <strain evidence="1 2">GAS242</strain>
    </source>
</reference>
<dbReference type="EMBL" id="LT670818">
    <property type="protein sequence ID" value="SHH20913.1"/>
    <property type="molecule type" value="Genomic_DNA"/>
</dbReference>
<dbReference type="RefSeq" id="WP_154073531.1">
    <property type="nucleotide sequence ID" value="NZ_LT670818.1"/>
</dbReference>